<protein>
    <submittedName>
        <fullName evidence="6">LysR family transcriptional regulator</fullName>
    </submittedName>
</protein>
<dbReference type="SUPFAM" id="SSF53850">
    <property type="entry name" value="Periplasmic binding protein-like II"/>
    <property type="match status" value="1"/>
</dbReference>
<dbReference type="PANTHER" id="PTHR30126:SF39">
    <property type="entry name" value="HTH-TYPE TRANSCRIPTIONAL REGULATOR CYSL"/>
    <property type="match status" value="1"/>
</dbReference>
<evidence type="ECO:0000256" key="1">
    <source>
        <dbReference type="ARBA" id="ARBA00009437"/>
    </source>
</evidence>
<dbReference type="EMBL" id="JAINZZ010000010">
    <property type="protein sequence ID" value="MBY8878331.1"/>
    <property type="molecule type" value="Genomic_DNA"/>
</dbReference>
<feature type="domain" description="HTH lysR-type" evidence="5">
    <location>
        <begin position="1"/>
        <end position="56"/>
    </location>
</feature>
<evidence type="ECO:0000256" key="3">
    <source>
        <dbReference type="ARBA" id="ARBA00023125"/>
    </source>
</evidence>
<dbReference type="SUPFAM" id="SSF46785">
    <property type="entry name" value="Winged helix' DNA-binding domain"/>
    <property type="match status" value="1"/>
</dbReference>
<dbReference type="PRINTS" id="PR00039">
    <property type="entry name" value="HTHLYSR"/>
</dbReference>
<dbReference type="InterPro" id="IPR036388">
    <property type="entry name" value="WH-like_DNA-bd_sf"/>
</dbReference>
<dbReference type="PROSITE" id="PS50931">
    <property type="entry name" value="HTH_LYSR"/>
    <property type="match status" value="1"/>
</dbReference>
<dbReference type="InterPro" id="IPR000847">
    <property type="entry name" value="LysR_HTH_N"/>
</dbReference>
<organism evidence="6 7">
    <name type="scientific">Actinacidiphila acidipaludis</name>
    <dbReference type="NCBI Taxonomy" id="2873382"/>
    <lineage>
        <taxon>Bacteria</taxon>
        <taxon>Bacillati</taxon>
        <taxon>Actinomycetota</taxon>
        <taxon>Actinomycetes</taxon>
        <taxon>Kitasatosporales</taxon>
        <taxon>Streptomycetaceae</taxon>
        <taxon>Actinacidiphila</taxon>
    </lineage>
</organism>
<accession>A0ABS7Q598</accession>
<gene>
    <name evidence="6" type="ORF">K7862_11900</name>
</gene>
<proteinExistence type="inferred from homology"/>
<dbReference type="InterPro" id="IPR036390">
    <property type="entry name" value="WH_DNA-bd_sf"/>
</dbReference>
<dbReference type="InterPro" id="IPR005119">
    <property type="entry name" value="LysR_subst-bd"/>
</dbReference>
<evidence type="ECO:0000313" key="6">
    <source>
        <dbReference type="EMBL" id="MBY8878331.1"/>
    </source>
</evidence>
<keyword evidence="2" id="KW-0805">Transcription regulation</keyword>
<dbReference type="Pfam" id="PF00126">
    <property type="entry name" value="HTH_1"/>
    <property type="match status" value="1"/>
</dbReference>
<sequence>MDPHLLRTFTAVARLGSFSAAARELGYTQSAVSQHIAALEADLGVELLGRRPVAPTEAGARLLDHTGPLLARLAAARADVARVARTPGSRLAVGATALAFGAAAARALAEVRAELPRAEPSVLLSDAAGVVGGVAAGDVDLGLVSGAVAPTDPLHLPEAEGLVREAVGEEPLAVLLPPGHPLAGRSGLDLSDLGDALWLDAPAAAVPLAELRAAVPGACPAALQYTGADTRVVHELVHAAHGLAVLPRSAAGPAAAPLTAPRLVHHVEAVLRPGPHKEIALLLAALRRGAAR</sequence>
<keyword evidence="3" id="KW-0238">DNA-binding</keyword>
<comment type="similarity">
    <text evidence="1">Belongs to the LysR transcriptional regulatory family.</text>
</comment>
<comment type="caution">
    <text evidence="6">The sequence shown here is derived from an EMBL/GenBank/DDBJ whole genome shotgun (WGS) entry which is preliminary data.</text>
</comment>
<dbReference type="Proteomes" id="UP000778578">
    <property type="component" value="Unassembled WGS sequence"/>
</dbReference>
<evidence type="ECO:0000313" key="7">
    <source>
        <dbReference type="Proteomes" id="UP000778578"/>
    </source>
</evidence>
<evidence type="ECO:0000259" key="5">
    <source>
        <dbReference type="PROSITE" id="PS50931"/>
    </source>
</evidence>
<dbReference type="RefSeq" id="WP_222962469.1">
    <property type="nucleotide sequence ID" value="NZ_JAINZZ010000010.1"/>
</dbReference>
<keyword evidence="7" id="KW-1185">Reference proteome</keyword>
<reference evidence="6 7" key="1">
    <citation type="submission" date="2021-08" db="EMBL/GenBank/DDBJ databases">
        <title>WGS of actinomycetes from Thailand.</title>
        <authorList>
            <person name="Thawai C."/>
        </authorList>
    </citation>
    <scope>NUCLEOTIDE SEQUENCE [LARGE SCALE GENOMIC DNA]</scope>
    <source>
        <strain evidence="6 7">PLK6-54</strain>
    </source>
</reference>
<evidence type="ECO:0000256" key="2">
    <source>
        <dbReference type="ARBA" id="ARBA00023015"/>
    </source>
</evidence>
<dbReference type="Pfam" id="PF03466">
    <property type="entry name" value="LysR_substrate"/>
    <property type="match status" value="1"/>
</dbReference>
<keyword evidence="4" id="KW-0804">Transcription</keyword>
<dbReference type="Gene3D" id="1.10.10.10">
    <property type="entry name" value="Winged helix-like DNA-binding domain superfamily/Winged helix DNA-binding domain"/>
    <property type="match status" value="1"/>
</dbReference>
<dbReference type="PANTHER" id="PTHR30126">
    <property type="entry name" value="HTH-TYPE TRANSCRIPTIONAL REGULATOR"/>
    <property type="match status" value="1"/>
</dbReference>
<name>A0ABS7Q598_9ACTN</name>
<dbReference type="Gene3D" id="3.40.190.10">
    <property type="entry name" value="Periplasmic binding protein-like II"/>
    <property type="match status" value="2"/>
</dbReference>
<evidence type="ECO:0000256" key="4">
    <source>
        <dbReference type="ARBA" id="ARBA00023163"/>
    </source>
</evidence>